<evidence type="ECO:0000256" key="2">
    <source>
        <dbReference type="SAM" id="Phobius"/>
    </source>
</evidence>
<dbReference type="Proteomes" id="UP000268033">
    <property type="component" value="Unassembled WGS sequence"/>
</dbReference>
<feature type="region of interest" description="Disordered" evidence="1">
    <location>
        <begin position="96"/>
        <end position="115"/>
    </location>
</feature>
<dbReference type="EMBL" id="RJUL01000001">
    <property type="protein sequence ID" value="ROQ30839.1"/>
    <property type="molecule type" value="Genomic_DNA"/>
</dbReference>
<sequence>MSVLNQMLKDLDKRGAAQAGPQPRFEAAKKARWPWLLAVPAALAMAAGGWWYRGDIGTNQATLLPSAPLLLASAKAPQSPAPVETAASKPEITAREAAPQADVQPQPAAPKAELKPAPAIEPKAAASAPVTEVKALPAAPKAGPLPAKAFAVKAAAPVTAAPAKAATAKPAAARVQRELLSPAQQAQRLYQSALLAWQQQQLLEAEGDWKAALAADSQHQPSRLALASLYQQQGRLDDAIATLLPLSDSDAEVSLALTRVLVQKGDIKQAYQQLQMMPPTSRSGLQLKAELARLSGDLTAAAAQYRELANHYPNDGRLWVALGLTLEGLHQSSQAAAAYQKALDAASLSDEARQYARARWQALEQTP</sequence>
<feature type="transmembrane region" description="Helical" evidence="2">
    <location>
        <begin position="33"/>
        <end position="52"/>
    </location>
</feature>
<reference evidence="3 4" key="1">
    <citation type="submission" date="2018-11" db="EMBL/GenBank/DDBJ databases">
        <title>Genomic Encyclopedia of Type Strains, Phase IV (KMG-IV): sequencing the most valuable type-strain genomes for metagenomic binning, comparative biology and taxonomic classification.</title>
        <authorList>
            <person name="Goeker M."/>
        </authorList>
    </citation>
    <scope>NUCLEOTIDE SEQUENCE [LARGE SCALE GENOMIC DNA]</scope>
    <source>
        <strain evidence="3 4">DSM 21945</strain>
    </source>
</reference>
<dbReference type="SUPFAM" id="SSF48452">
    <property type="entry name" value="TPR-like"/>
    <property type="match status" value="1"/>
</dbReference>
<dbReference type="STRING" id="584787.GCA_001247655_03568"/>
<name>A0A3N1PRI3_9GAMM</name>
<comment type="caution">
    <text evidence="3">The sequence shown here is derived from an EMBL/GenBank/DDBJ whole genome shotgun (WGS) entry which is preliminary data.</text>
</comment>
<evidence type="ECO:0000313" key="4">
    <source>
        <dbReference type="Proteomes" id="UP000268033"/>
    </source>
</evidence>
<dbReference type="Pfam" id="PF14559">
    <property type="entry name" value="TPR_19"/>
    <property type="match status" value="1"/>
</dbReference>
<keyword evidence="2" id="KW-0812">Transmembrane</keyword>
<evidence type="ECO:0000313" key="3">
    <source>
        <dbReference type="EMBL" id="ROQ30839.1"/>
    </source>
</evidence>
<organism evidence="3 4">
    <name type="scientific">Gallaecimonas pentaromativorans</name>
    <dbReference type="NCBI Taxonomy" id="584787"/>
    <lineage>
        <taxon>Bacteria</taxon>
        <taxon>Pseudomonadati</taxon>
        <taxon>Pseudomonadota</taxon>
        <taxon>Gammaproteobacteria</taxon>
        <taxon>Enterobacterales</taxon>
        <taxon>Gallaecimonadaceae</taxon>
        <taxon>Gallaecimonas</taxon>
    </lineage>
</organism>
<dbReference type="RefSeq" id="WP_123420557.1">
    <property type="nucleotide sequence ID" value="NZ_RJUL01000001.1"/>
</dbReference>
<keyword evidence="4" id="KW-1185">Reference proteome</keyword>
<protein>
    <submittedName>
        <fullName evidence="3">MSHA biogenesis protein MshN</fullName>
    </submittedName>
</protein>
<proteinExistence type="predicted"/>
<dbReference type="InterPro" id="IPR019734">
    <property type="entry name" value="TPR_rpt"/>
</dbReference>
<dbReference type="SMART" id="SM00028">
    <property type="entry name" value="TPR"/>
    <property type="match status" value="3"/>
</dbReference>
<dbReference type="AlphaFoldDB" id="A0A3N1PRI3"/>
<accession>A0A3N1PRI3</accession>
<dbReference type="InterPro" id="IPR011990">
    <property type="entry name" value="TPR-like_helical_dom_sf"/>
</dbReference>
<evidence type="ECO:0000256" key="1">
    <source>
        <dbReference type="SAM" id="MobiDB-lite"/>
    </source>
</evidence>
<feature type="compositionally biased region" description="Low complexity" evidence="1">
    <location>
        <begin position="97"/>
        <end position="115"/>
    </location>
</feature>
<keyword evidence="2" id="KW-0472">Membrane</keyword>
<keyword evidence="2" id="KW-1133">Transmembrane helix</keyword>
<dbReference type="Gene3D" id="1.25.40.10">
    <property type="entry name" value="Tetratricopeptide repeat domain"/>
    <property type="match status" value="2"/>
</dbReference>
<gene>
    <name evidence="3" type="ORF">EDC28_101532</name>
</gene>